<keyword evidence="4 10" id="KW-0808">Transferase</keyword>
<sequence>MAALQKIPAYPPGLIPAYRRLYGLVGGRIRKEQVLAAVPCTSVQGRFKSSRSREYLQESIVPSYHFQPSMPRLPVPKLADTCSRYLASQGALLDSQQYAETARITQEFQAKEGAELHKELVALNDQNKHTSYISGPWFDMYLKSRQSVVLNFNPFISFVDDPKAGYTNQLVRATNFVVSSARFMKCLRAELLKPEIFHLGERSKSKWFERVIRYVPSSLSWYGAYMANGYPLDMSQYKNLFNSTRIPRPGRDEIVVDNSANHLLVIRNGHMYVFDVMDADGNIKPAAELHAYLSHILSDQTPPPSHPLGYLTAENRDTWAALRQKLEDCGNGEVLKTVDSAMFCLCLEDSAAEDVDSLTRLMLHGDGANRWYDKSFSLIVDRNGGAAVNFEHAWGDGVAVLRYFNEVFDDVSISPNVTPSCKPADINASQHVRKLEFKLDGALQEGIQQAKENFWTHVKPLDLAALQYTKHGKNDLKKYKISPDSLMQLAIQMGYHRLTGKSAGTYESCSTAAFKHGRTETVRSCTPETRTCSLAFDKVDSANALELRQLIQACSDKHNSLTKNAAMGQGWDRHLFALRTLAEQTSASPAIFRDPAYAAINHIILSTSTLSSPAVHLGGFAPVVPDGFGIGYMIRDRELGYNVTSYPASHNVRDFLQCVESSLEDLFKVLQESNKAANQEKK</sequence>
<comment type="pathway">
    <text evidence="1">Lipid metabolism; fatty acid beta-oxidation.</text>
</comment>
<evidence type="ECO:0000256" key="5">
    <source>
        <dbReference type="ARBA" id="ARBA00022832"/>
    </source>
</evidence>
<dbReference type="KEGG" id="bbel:109461607"/>
<dbReference type="Gene3D" id="3.30.559.10">
    <property type="entry name" value="Chloramphenicol acetyltransferase-like domain"/>
    <property type="match status" value="1"/>
</dbReference>
<dbReference type="Gene3D" id="1.20.1280.180">
    <property type="match status" value="1"/>
</dbReference>
<evidence type="ECO:0000256" key="3">
    <source>
        <dbReference type="ARBA" id="ARBA00022448"/>
    </source>
</evidence>
<dbReference type="InterPro" id="IPR039551">
    <property type="entry name" value="Cho/carn_acyl_trans"/>
</dbReference>
<dbReference type="InterPro" id="IPR042572">
    <property type="entry name" value="Carn_acyl_trans_N"/>
</dbReference>
<dbReference type="PANTHER" id="PTHR22589:SF16">
    <property type="entry name" value="CARNITINE O-PALMITOYLTRANSFERASE 2, MITOCHONDRIAL"/>
    <property type="match status" value="1"/>
</dbReference>
<dbReference type="UniPathway" id="UPA00659"/>
<name>A0A6P4XS63_BRABE</name>
<dbReference type="Proteomes" id="UP000515135">
    <property type="component" value="Unplaced"/>
</dbReference>
<evidence type="ECO:0000256" key="2">
    <source>
        <dbReference type="ARBA" id="ARBA00005232"/>
    </source>
</evidence>
<feature type="domain" description="Choline/carnitine acyltransferase" evidence="11">
    <location>
        <begin position="73"/>
        <end position="660"/>
    </location>
</feature>
<reference evidence="13" key="1">
    <citation type="submission" date="2025-08" db="UniProtKB">
        <authorList>
            <consortium name="RefSeq"/>
        </authorList>
    </citation>
    <scope>IDENTIFICATION</scope>
    <source>
        <tissue evidence="13">Gonad</tissue>
    </source>
</reference>
<dbReference type="PANTHER" id="PTHR22589">
    <property type="entry name" value="CARNITINE O-ACYLTRANSFERASE"/>
    <property type="match status" value="1"/>
</dbReference>
<evidence type="ECO:0000256" key="4">
    <source>
        <dbReference type="ARBA" id="ARBA00022679"/>
    </source>
</evidence>
<dbReference type="FunFam" id="1.10.275.20:FF:000001">
    <property type="entry name" value="carnitine O-palmitoyltransferase 2, mitochondrial"/>
    <property type="match status" value="1"/>
</dbReference>
<dbReference type="RefSeq" id="XP_019613544.1">
    <property type="nucleotide sequence ID" value="XM_019757985.1"/>
</dbReference>
<keyword evidence="5" id="KW-0276">Fatty acid metabolism</keyword>
<keyword evidence="3" id="KW-0813">Transport</keyword>
<dbReference type="Gene3D" id="1.10.275.20">
    <property type="entry name" value="Choline/Carnitine o-acyltransferase"/>
    <property type="match status" value="1"/>
</dbReference>
<protein>
    <submittedName>
        <fullName evidence="13">Carnitine O-palmitoyltransferase 2, mitochondrial-like</fullName>
    </submittedName>
</protein>
<gene>
    <name evidence="13" type="primary">LOC109461607</name>
</gene>
<evidence type="ECO:0000256" key="1">
    <source>
        <dbReference type="ARBA" id="ARBA00005005"/>
    </source>
</evidence>
<dbReference type="InterPro" id="IPR000542">
    <property type="entry name" value="Carn_acyl_trans"/>
</dbReference>
<dbReference type="OrthoDB" id="240216at2759"/>
<keyword evidence="6" id="KW-0443">Lipid metabolism</keyword>
<proteinExistence type="inferred from homology"/>
<evidence type="ECO:0000313" key="13">
    <source>
        <dbReference type="RefSeq" id="XP_019613544.1"/>
    </source>
</evidence>
<dbReference type="SUPFAM" id="SSF52777">
    <property type="entry name" value="CoA-dependent acyltransferases"/>
    <property type="match status" value="2"/>
</dbReference>
<dbReference type="GO" id="GO:0005739">
    <property type="term" value="C:mitochondrion"/>
    <property type="evidence" value="ECO:0007669"/>
    <property type="project" value="TreeGrafter"/>
</dbReference>
<dbReference type="GO" id="GO:0004095">
    <property type="term" value="F:carnitine O-palmitoyltransferase activity"/>
    <property type="evidence" value="ECO:0007669"/>
    <property type="project" value="TreeGrafter"/>
</dbReference>
<evidence type="ECO:0000256" key="9">
    <source>
        <dbReference type="PIRSR" id="PIRSR600542-1"/>
    </source>
</evidence>
<dbReference type="GO" id="GO:0006635">
    <property type="term" value="P:fatty acid beta-oxidation"/>
    <property type="evidence" value="ECO:0007669"/>
    <property type="project" value="UniProtKB-UniPathway"/>
</dbReference>
<comment type="catalytic activity">
    <reaction evidence="8">
        <text>4,8-dimethylnonanoyl-CoA + (R)-carnitine = O-4,8-dimethylnonanoyl-(R)-carnitine + CoA</text>
        <dbReference type="Rhea" id="RHEA:44860"/>
        <dbReference type="ChEBI" id="CHEBI:16347"/>
        <dbReference type="ChEBI" id="CHEBI:57287"/>
        <dbReference type="ChEBI" id="CHEBI:77061"/>
        <dbReference type="ChEBI" id="CHEBI:84654"/>
    </reaction>
</comment>
<evidence type="ECO:0000256" key="7">
    <source>
        <dbReference type="ARBA" id="ARBA00023315"/>
    </source>
</evidence>
<comment type="similarity">
    <text evidence="2 10">Belongs to the carnitine/choline acetyltransferase family.</text>
</comment>
<dbReference type="Pfam" id="PF00755">
    <property type="entry name" value="Carn_acyltransf"/>
    <property type="match status" value="1"/>
</dbReference>
<feature type="active site" description="Proton acceptor" evidence="9">
    <location>
        <position position="392"/>
    </location>
</feature>
<keyword evidence="7 10" id="KW-0012">Acyltransferase</keyword>
<evidence type="ECO:0000256" key="6">
    <source>
        <dbReference type="ARBA" id="ARBA00023098"/>
    </source>
</evidence>
<evidence type="ECO:0000256" key="8">
    <source>
        <dbReference type="ARBA" id="ARBA00048999"/>
    </source>
</evidence>
<accession>A0A6P4XS63</accession>
<dbReference type="Gene3D" id="3.30.559.70">
    <property type="entry name" value="Choline/Carnitine o-acyltransferase, domain 2"/>
    <property type="match status" value="1"/>
</dbReference>
<dbReference type="GeneID" id="109461607"/>
<evidence type="ECO:0000313" key="12">
    <source>
        <dbReference type="Proteomes" id="UP000515135"/>
    </source>
</evidence>
<organism evidence="12 13">
    <name type="scientific">Branchiostoma belcheri</name>
    <name type="common">Amphioxus</name>
    <dbReference type="NCBI Taxonomy" id="7741"/>
    <lineage>
        <taxon>Eukaryota</taxon>
        <taxon>Metazoa</taxon>
        <taxon>Chordata</taxon>
        <taxon>Cephalochordata</taxon>
        <taxon>Leptocardii</taxon>
        <taxon>Amphioxiformes</taxon>
        <taxon>Branchiostomatidae</taxon>
        <taxon>Branchiostoma</taxon>
    </lineage>
</organism>
<dbReference type="AlphaFoldDB" id="A0A6P4XS63"/>
<evidence type="ECO:0000256" key="10">
    <source>
        <dbReference type="RuleBase" id="RU003801"/>
    </source>
</evidence>
<dbReference type="InterPro" id="IPR042231">
    <property type="entry name" value="Cho/carn_acyl_trans_2"/>
</dbReference>
<dbReference type="InterPro" id="IPR023213">
    <property type="entry name" value="CAT-like_dom_sf"/>
</dbReference>
<keyword evidence="12" id="KW-1185">Reference proteome</keyword>
<dbReference type="PROSITE" id="PS00440">
    <property type="entry name" value="ACYLTRANSF_C_2"/>
    <property type="match status" value="1"/>
</dbReference>
<evidence type="ECO:0000259" key="11">
    <source>
        <dbReference type="Pfam" id="PF00755"/>
    </source>
</evidence>